<dbReference type="SUPFAM" id="SSF111369">
    <property type="entry name" value="HlyD-like secretion proteins"/>
    <property type="match status" value="1"/>
</dbReference>
<evidence type="ECO:0000313" key="8">
    <source>
        <dbReference type="EMBL" id="AGF79013.1"/>
    </source>
</evidence>
<name>M1P6F0_DESSD</name>
<keyword evidence="3 4" id="KW-0175">Coiled coil</keyword>
<evidence type="ECO:0000256" key="3">
    <source>
        <dbReference type="ARBA" id="ARBA00023054"/>
    </source>
</evidence>
<dbReference type="RefSeq" id="WP_015404699.1">
    <property type="nucleotide sequence ID" value="NC_020304.1"/>
</dbReference>
<dbReference type="Pfam" id="PF25990">
    <property type="entry name" value="Beta-barrel_YknX"/>
    <property type="match status" value="1"/>
</dbReference>
<dbReference type="PROSITE" id="PS51257">
    <property type="entry name" value="PROKAR_LIPOPROTEIN"/>
    <property type="match status" value="1"/>
</dbReference>
<dbReference type="Gene3D" id="2.40.420.20">
    <property type="match status" value="1"/>
</dbReference>
<gene>
    <name evidence="8" type="ordered locus">UWK_02476</name>
</gene>
<dbReference type="GO" id="GO:0030313">
    <property type="term" value="C:cell envelope"/>
    <property type="evidence" value="ECO:0007669"/>
    <property type="project" value="UniProtKB-SubCell"/>
</dbReference>
<dbReference type="PANTHER" id="PTHR32347:SF23">
    <property type="entry name" value="BLL5650 PROTEIN"/>
    <property type="match status" value="1"/>
</dbReference>
<dbReference type="Gene3D" id="2.40.30.170">
    <property type="match status" value="1"/>
</dbReference>
<feature type="chain" id="PRO_5004016071" evidence="5">
    <location>
        <begin position="20"/>
        <end position="476"/>
    </location>
</feature>
<evidence type="ECO:0000256" key="1">
    <source>
        <dbReference type="ARBA" id="ARBA00004196"/>
    </source>
</evidence>
<dbReference type="KEGG" id="dsf:UWK_02476"/>
<dbReference type="NCBIfam" id="TIGR01730">
    <property type="entry name" value="RND_mfp"/>
    <property type="match status" value="1"/>
</dbReference>
<evidence type="ECO:0000256" key="4">
    <source>
        <dbReference type="SAM" id="Coils"/>
    </source>
</evidence>
<evidence type="ECO:0000259" key="6">
    <source>
        <dbReference type="Pfam" id="PF25975"/>
    </source>
</evidence>
<dbReference type="eggNOG" id="COG0845">
    <property type="taxonomic scope" value="Bacteria"/>
</dbReference>
<dbReference type="GO" id="GO:0022857">
    <property type="term" value="F:transmembrane transporter activity"/>
    <property type="evidence" value="ECO:0007669"/>
    <property type="project" value="InterPro"/>
</dbReference>
<keyword evidence="9" id="KW-1185">Reference proteome</keyword>
<dbReference type="STRING" id="1167006.UWK_02476"/>
<feature type="signal peptide" evidence="5">
    <location>
        <begin position="1"/>
        <end position="19"/>
    </location>
</feature>
<feature type="coiled-coil region" evidence="4">
    <location>
        <begin position="202"/>
        <end position="248"/>
    </location>
</feature>
<organism evidence="8 9">
    <name type="scientific">Desulfocapsa sulfexigens (strain DSM 10523 / SB164P1)</name>
    <dbReference type="NCBI Taxonomy" id="1167006"/>
    <lineage>
        <taxon>Bacteria</taxon>
        <taxon>Pseudomonadati</taxon>
        <taxon>Thermodesulfobacteriota</taxon>
        <taxon>Desulfobulbia</taxon>
        <taxon>Desulfobulbales</taxon>
        <taxon>Desulfocapsaceae</taxon>
        <taxon>Desulfocapsa</taxon>
    </lineage>
</organism>
<evidence type="ECO:0000259" key="7">
    <source>
        <dbReference type="Pfam" id="PF25990"/>
    </source>
</evidence>
<dbReference type="InterPro" id="IPR050465">
    <property type="entry name" value="UPF0194_transport"/>
</dbReference>
<dbReference type="AlphaFoldDB" id="M1P6F0"/>
<keyword evidence="5" id="KW-0732">Signal</keyword>
<accession>M1P6F0</accession>
<evidence type="ECO:0000313" key="9">
    <source>
        <dbReference type="Proteomes" id="UP000011721"/>
    </source>
</evidence>
<feature type="domain" description="CzcB-like C-terminal circularly permuted SH3-like" evidence="6">
    <location>
        <begin position="417"/>
        <end position="469"/>
    </location>
</feature>
<sequence length="476" mass="53150">MKKFCIAFCTVFFAVTALISGGCSSEQPTDTQTVVPVSKHDFNIELNIVGVLDAAKSHMIASELEGTNGTIIYLINDGKSVVKGETVVRFDRALFEKEVTELEAQVESYTAAVEAAEQVVAFEINQVEKELVNARYGQSVASLELKRLEEGDGPLKLSGLMEERQKVQIELKRFQDFLTDLESFEKKGFKNPSEISSTKEKIAAYNTELSSVTKRYETYKNNVLPVLIESAKAKVQNAEMLVQQTREGGKHKIAKTRATLLQVKAMLKTQKSSLEKARLKLSKTEIVAPFDGIVIHYQTFRNGEKRKPREGDSVFMNQPILYLPDITRMVIKTKAREVDLHKIKLGQRGTIVVDAYPDAKLSGELTFVGSLAAAEESGESYEKYFQVLFKVNEEDTRLRPGMTCRISIQAESVTDAIAVPLQAVFTHDQDMFCYVKTEDGGFEARSVVIGRQNEEFVEILEGLTVGEQVSLIRQSL</sequence>
<dbReference type="GO" id="GO:0016020">
    <property type="term" value="C:membrane"/>
    <property type="evidence" value="ECO:0007669"/>
    <property type="project" value="InterPro"/>
</dbReference>
<dbReference type="Proteomes" id="UP000011721">
    <property type="component" value="Chromosome"/>
</dbReference>
<evidence type="ECO:0000256" key="5">
    <source>
        <dbReference type="SAM" id="SignalP"/>
    </source>
</evidence>
<dbReference type="InterPro" id="IPR058649">
    <property type="entry name" value="CzcB_C"/>
</dbReference>
<feature type="coiled-coil region" evidence="4">
    <location>
        <begin position="92"/>
        <end position="119"/>
    </location>
</feature>
<dbReference type="InterPro" id="IPR006143">
    <property type="entry name" value="RND_pump_MFP"/>
</dbReference>
<dbReference type="Pfam" id="PF25975">
    <property type="entry name" value="CzcB_C"/>
    <property type="match status" value="1"/>
</dbReference>
<evidence type="ECO:0000256" key="2">
    <source>
        <dbReference type="ARBA" id="ARBA00009477"/>
    </source>
</evidence>
<comment type="subcellular location">
    <subcellularLocation>
        <location evidence="1">Cell envelope</location>
    </subcellularLocation>
</comment>
<dbReference type="EMBL" id="CP003985">
    <property type="protein sequence ID" value="AGF79013.1"/>
    <property type="molecule type" value="Genomic_DNA"/>
</dbReference>
<dbReference type="InterPro" id="IPR058636">
    <property type="entry name" value="Beta-barrel_YknX"/>
</dbReference>
<dbReference type="PANTHER" id="PTHR32347">
    <property type="entry name" value="EFFLUX SYSTEM COMPONENT YKNX-RELATED"/>
    <property type="match status" value="1"/>
</dbReference>
<dbReference type="HOGENOM" id="CLU_018816_14_2_7"/>
<proteinExistence type="inferred from homology"/>
<protein>
    <submittedName>
        <fullName evidence="8">RND family efflux transporter, MFP subunit</fullName>
    </submittedName>
</protein>
<reference evidence="9" key="1">
    <citation type="journal article" date="2013" name="Stand. Genomic Sci.">
        <title>Complete genome sequence of Desulfocapsa sulfexigens, a marine deltaproteobacterium specialized in disproportionating inorganic sulfur compounds.</title>
        <authorList>
            <person name="Finster K.W."/>
            <person name="Kjeldsen K.U."/>
            <person name="Kube M."/>
            <person name="Reinhardt R."/>
            <person name="Mussmann M."/>
            <person name="Amann R."/>
            <person name="Schreiber L."/>
        </authorList>
    </citation>
    <scope>NUCLEOTIDE SEQUENCE [LARGE SCALE GENOMIC DNA]</scope>
    <source>
        <strain evidence="9">DSM 10523 / SB164P1</strain>
    </source>
</reference>
<feature type="domain" description="YknX-like beta-barrel" evidence="7">
    <location>
        <begin position="329"/>
        <end position="408"/>
    </location>
</feature>
<dbReference type="OrthoDB" id="9806939at2"/>
<comment type="similarity">
    <text evidence="2">Belongs to the membrane fusion protein (MFP) (TC 8.A.1) family.</text>
</comment>